<dbReference type="InterPro" id="IPR000089">
    <property type="entry name" value="Biotin_lipoyl"/>
</dbReference>
<reference evidence="3 4" key="1">
    <citation type="submission" date="2019-10" db="EMBL/GenBank/DDBJ databases">
        <title>Georgenia wutianyii sp. nov. and Georgenia yuyongxinii sp. nov. isolated from plateau pika (Ochotona curzoniae) in the Qinghai-Tibet plateau of China.</title>
        <authorList>
            <person name="Tian Z."/>
        </authorList>
    </citation>
    <scope>NUCLEOTIDE SEQUENCE [LARGE SCALE GENOMIC DNA]</scope>
    <source>
        <strain evidence="3 4">DSM 21501</strain>
    </source>
</reference>
<dbReference type="GO" id="GO:0006086">
    <property type="term" value="P:pyruvate decarboxylation to acetyl-CoA"/>
    <property type="evidence" value="ECO:0007669"/>
    <property type="project" value="InterPro"/>
</dbReference>
<dbReference type="Proteomes" id="UP000451860">
    <property type="component" value="Unassembled WGS sequence"/>
</dbReference>
<dbReference type="PANTHER" id="PTHR23151">
    <property type="entry name" value="DIHYDROLIPOAMIDE ACETYL/SUCCINYL-TRANSFERASE-RELATED"/>
    <property type="match status" value="1"/>
</dbReference>
<dbReference type="PANTHER" id="PTHR23151:SF90">
    <property type="entry name" value="DIHYDROLIPOYLLYSINE-RESIDUE ACETYLTRANSFERASE COMPONENT OF PYRUVATE DEHYDROGENASE COMPLEX, MITOCHONDRIAL-RELATED"/>
    <property type="match status" value="1"/>
</dbReference>
<keyword evidence="4" id="KW-1185">Reference proteome</keyword>
<comment type="caution">
    <text evidence="3">The sequence shown here is derived from an EMBL/GenBank/DDBJ whole genome shotgun (WGS) entry which is preliminary data.</text>
</comment>
<dbReference type="AlphaFoldDB" id="A0A7J5UJ62"/>
<feature type="compositionally biased region" description="Low complexity" evidence="1">
    <location>
        <begin position="114"/>
        <end position="125"/>
    </location>
</feature>
<feature type="domain" description="Lipoyl-binding" evidence="2">
    <location>
        <begin position="1"/>
        <end position="76"/>
    </location>
</feature>
<dbReference type="Pfam" id="PF00364">
    <property type="entry name" value="Biotin_lipoyl"/>
    <property type="match status" value="1"/>
</dbReference>
<gene>
    <name evidence="3" type="ORF">GB883_19935</name>
</gene>
<sequence length="125" mass="12779">MGEFRMPSLGADMDFGTLIAWHVGVGDQVHRGDIVAEVDTDKSVIEVETFVTGTVEELLVPEGRRVPVGTPLALIREDAALAAKGHAPAAPTAAAAAGGTRTPEPLAPEPVPVRAPGGRAGRPAA</sequence>
<organism evidence="3 4">
    <name type="scientific">Georgenia thermotolerans</name>
    <dbReference type="NCBI Taxonomy" id="527326"/>
    <lineage>
        <taxon>Bacteria</taxon>
        <taxon>Bacillati</taxon>
        <taxon>Actinomycetota</taxon>
        <taxon>Actinomycetes</taxon>
        <taxon>Micrococcales</taxon>
        <taxon>Bogoriellaceae</taxon>
        <taxon>Georgenia</taxon>
    </lineage>
</organism>
<feature type="non-terminal residue" evidence="3">
    <location>
        <position position="125"/>
    </location>
</feature>
<feature type="compositionally biased region" description="Low complexity" evidence="1">
    <location>
        <begin position="85"/>
        <end position="103"/>
    </location>
</feature>
<dbReference type="GO" id="GO:0045254">
    <property type="term" value="C:pyruvate dehydrogenase complex"/>
    <property type="evidence" value="ECO:0007669"/>
    <property type="project" value="InterPro"/>
</dbReference>
<dbReference type="SUPFAM" id="SSF51230">
    <property type="entry name" value="Single hybrid motif"/>
    <property type="match status" value="1"/>
</dbReference>
<evidence type="ECO:0000313" key="4">
    <source>
        <dbReference type="Proteomes" id="UP000451860"/>
    </source>
</evidence>
<accession>A0A7J5UJ62</accession>
<name>A0A7J5UJ62_9MICO</name>
<evidence type="ECO:0000259" key="2">
    <source>
        <dbReference type="PROSITE" id="PS50968"/>
    </source>
</evidence>
<evidence type="ECO:0000256" key="1">
    <source>
        <dbReference type="SAM" id="MobiDB-lite"/>
    </source>
</evidence>
<protein>
    <submittedName>
        <fullName evidence="3">2-oxo acid dehydrogenase subunit E2</fullName>
    </submittedName>
</protein>
<dbReference type="InterPro" id="IPR045257">
    <property type="entry name" value="E2/Pdx1"/>
</dbReference>
<dbReference type="PROSITE" id="PS50968">
    <property type="entry name" value="BIOTINYL_LIPOYL"/>
    <property type="match status" value="1"/>
</dbReference>
<evidence type="ECO:0000313" key="3">
    <source>
        <dbReference type="EMBL" id="KAE8762321.1"/>
    </source>
</evidence>
<dbReference type="CDD" id="cd06849">
    <property type="entry name" value="lipoyl_domain"/>
    <property type="match status" value="1"/>
</dbReference>
<dbReference type="EMBL" id="WHJE01000194">
    <property type="protein sequence ID" value="KAE8762321.1"/>
    <property type="molecule type" value="Genomic_DNA"/>
</dbReference>
<feature type="region of interest" description="Disordered" evidence="1">
    <location>
        <begin position="85"/>
        <end position="125"/>
    </location>
</feature>
<proteinExistence type="predicted"/>
<dbReference type="InterPro" id="IPR011053">
    <property type="entry name" value="Single_hybrid_motif"/>
</dbReference>
<dbReference type="Gene3D" id="2.40.50.100">
    <property type="match status" value="1"/>
</dbReference>